<sequence>GFGWGMARLEMGGILSISNKDKKCLTKLVN</sequence>
<proteinExistence type="predicted"/>
<dbReference type="AlphaFoldDB" id="X0XQF5"/>
<name>X0XQF5_9ZZZZ</name>
<gene>
    <name evidence="1" type="ORF">S01H1_50120</name>
</gene>
<evidence type="ECO:0000313" key="1">
    <source>
        <dbReference type="EMBL" id="GAG27106.1"/>
    </source>
</evidence>
<reference evidence="1" key="1">
    <citation type="journal article" date="2014" name="Front. Microbiol.">
        <title>High frequency of phylogenetically diverse reductive dehalogenase-homologous genes in deep subseafloor sedimentary metagenomes.</title>
        <authorList>
            <person name="Kawai M."/>
            <person name="Futagami T."/>
            <person name="Toyoda A."/>
            <person name="Takaki Y."/>
            <person name="Nishi S."/>
            <person name="Hori S."/>
            <person name="Arai W."/>
            <person name="Tsubouchi T."/>
            <person name="Morono Y."/>
            <person name="Uchiyama I."/>
            <person name="Ito T."/>
            <person name="Fujiyama A."/>
            <person name="Inagaki F."/>
            <person name="Takami H."/>
        </authorList>
    </citation>
    <scope>NUCLEOTIDE SEQUENCE</scope>
    <source>
        <strain evidence="1">Expedition CK06-06</strain>
    </source>
</reference>
<dbReference type="EMBL" id="BARS01032279">
    <property type="protein sequence ID" value="GAG27106.1"/>
    <property type="molecule type" value="Genomic_DNA"/>
</dbReference>
<accession>X0XQF5</accession>
<comment type="caution">
    <text evidence="1">The sequence shown here is derived from an EMBL/GenBank/DDBJ whole genome shotgun (WGS) entry which is preliminary data.</text>
</comment>
<feature type="non-terminal residue" evidence="1">
    <location>
        <position position="1"/>
    </location>
</feature>
<organism evidence="1">
    <name type="scientific">marine sediment metagenome</name>
    <dbReference type="NCBI Taxonomy" id="412755"/>
    <lineage>
        <taxon>unclassified sequences</taxon>
        <taxon>metagenomes</taxon>
        <taxon>ecological metagenomes</taxon>
    </lineage>
</organism>
<protein>
    <submittedName>
        <fullName evidence="1">Uncharacterized protein</fullName>
    </submittedName>
</protein>